<gene>
    <name evidence="1" type="ORF">MUO14_09325</name>
</gene>
<evidence type="ECO:0000313" key="1">
    <source>
        <dbReference type="EMBL" id="UOQ95105.1"/>
    </source>
</evidence>
<dbReference type="RefSeq" id="WP_244754958.1">
    <property type="nucleotide sequence ID" value="NZ_CP095074.1"/>
</dbReference>
<keyword evidence="2" id="KW-1185">Reference proteome</keyword>
<name>A0ABY4H5B5_9BACI</name>
<sequence length="68" mass="8087">MLLLKFNQAYEAIIYSDLLAYEKDRRLDDLMNDMEEAYNIPAMRKNEGEEKNRAVIALYRKISKSKEL</sequence>
<dbReference type="EMBL" id="CP095074">
    <property type="protein sequence ID" value="UOQ95105.1"/>
    <property type="molecule type" value="Genomic_DNA"/>
</dbReference>
<evidence type="ECO:0000313" key="2">
    <source>
        <dbReference type="Proteomes" id="UP000831880"/>
    </source>
</evidence>
<proteinExistence type="predicted"/>
<dbReference type="Proteomes" id="UP000831880">
    <property type="component" value="Chromosome"/>
</dbReference>
<protein>
    <submittedName>
        <fullName evidence="1">Uncharacterized protein</fullName>
    </submittedName>
</protein>
<accession>A0ABY4H5B5</accession>
<organism evidence="1 2">
    <name type="scientific">Halobacillus shinanisalinarum</name>
    <dbReference type="NCBI Taxonomy" id="2932258"/>
    <lineage>
        <taxon>Bacteria</taxon>
        <taxon>Bacillati</taxon>
        <taxon>Bacillota</taxon>
        <taxon>Bacilli</taxon>
        <taxon>Bacillales</taxon>
        <taxon>Bacillaceae</taxon>
        <taxon>Halobacillus</taxon>
    </lineage>
</organism>
<reference evidence="1 2" key="1">
    <citation type="submission" date="2022-04" db="EMBL/GenBank/DDBJ databases">
        <title>Halobacillus sp. isolated from saltern.</title>
        <authorList>
            <person name="Won M."/>
            <person name="Lee C.-M."/>
            <person name="Woen H.-Y."/>
            <person name="Kwon S.-W."/>
        </authorList>
    </citation>
    <scope>NUCLEOTIDE SEQUENCE [LARGE SCALE GENOMIC DNA]</scope>
    <source>
        <strain evidence="1 2">SSTM10-2</strain>
    </source>
</reference>